<dbReference type="InterPro" id="IPR019635">
    <property type="entry name" value="DUF2500"/>
</dbReference>
<dbReference type="Proteomes" id="UP000469523">
    <property type="component" value="Unassembled WGS sequence"/>
</dbReference>
<keyword evidence="1" id="KW-0472">Membrane</keyword>
<dbReference type="AlphaFoldDB" id="A0A6N7XWB9"/>
<dbReference type="EMBL" id="VUNQ01000008">
    <property type="protein sequence ID" value="MSU00844.1"/>
    <property type="molecule type" value="Genomic_DNA"/>
</dbReference>
<reference evidence="2 3" key="1">
    <citation type="submission" date="2019-09" db="EMBL/GenBank/DDBJ databases">
        <title>In-depth cultivation of the pig gut microbiome towards novel bacterial diversity and tailored functional studies.</title>
        <authorList>
            <person name="Wylensek D."/>
            <person name="Hitch T.C.A."/>
            <person name="Clavel T."/>
        </authorList>
    </citation>
    <scope>NUCLEOTIDE SEQUENCE [LARGE SCALE GENOMIC DNA]</scope>
    <source>
        <strain evidence="2 3">WCA3-693-APC-4?</strain>
    </source>
</reference>
<organism evidence="2 3">
    <name type="scientific">Tissierella pigra</name>
    <dbReference type="NCBI Taxonomy" id="2607614"/>
    <lineage>
        <taxon>Bacteria</taxon>
        <taxon>Bacillati</taxon>
        <taxon>Bacillota</taxon>
        <taxon>Tissierellia</taxon>
        <taxon>Tissierellales</taxon>
        <taxon>Tissierellaceae</taxon>
        <taxon>Tissierella</taxon>
    </lineage>
</organism>
<feature type="transmembrane region" description="Helical" evidence="1">
    <location>
        <begin position="6"/>
        <end position="26"/>
    </location>
</feature>
<evidence type="ECO:0000313" key="3">
    <source>
        <dbReference type="Proteomes" id="UP000469523"/>
    </source>
</evidence>
<evidence type="ECO:0000256" key="1">
    <source>
        <dbReference type="SAM" id="Phobius"/>
    </source>
</evidence>
<dbReference type="RefSeq" id="WP_154439265.1">
    <property type="nucleotide sequence ID" value="NZ_JAHLPJ010000001.1"/>
</dbReference>
<name>A0A6N7XWB9_9FIRM</name>
<gene>
    <name evidence="2" type="ORF">FYJ83_05100</name>
</gene>
<dbReference type="Gene3D" id="2.40.50.660">
    <property type="match status" value="1"/>
</dbReference>
<evidence type="ECO:0000313" key="2">
    <source>
        <dbReference type="EMBL" id="MSU00844.1"/>
    </source>
</evidence>
<proteinExistence type="predicted"/>
<comment type="caution">
    <text evidence="2">The sequence shown here is derived from an EMBL/GenBank/DDBJ whole genome shotgun (WGS) entry which is preliminary data.</text>
</comment>
<keyword evidence="1" id="KW-0812">Transmembrane</keyword>
<keyword evidence="1" id="KW-1133">Transmembrane helix</keyword>
<accession>A0A6N7XWB9</accession>
<dbReference type="Pfam" id="PF10694">
    <property type="entry name" value="DUF2500"/>
    <property type="match status" value="1"/>
</dbReference>
<protein>
    <submittedName>
        <fullName evidence="2">DUF2500 domain-containing protein</fullName>
    </submittedName>
</protein>
<sequence>MYFSFIGLIVPIFFIVIFGIFIFTAVKGIGQWHSNNQQPVLTVAAKVVSKRTNVSRHNHTNDNNIHSTADTTYYATFEVESGDRMEFHISGKEYGKLAEGDIGKLTFQGTRYQNFERIKTSYEE</sequence>
<keyword evidence="3" id="KW-1185">Reference proteome</keyword>